<dbReference type="AlphaFoldDB" id="A0A0J1GNC1"/>
<name>A0A0J1GNC1_9GAMM</name>
<evidence type="ECO:0000313" key="2">
    <source>
        <dbReference type="Proteomes" id="UP000036426"/>
    </source>
</evidence>
<sequence>MFIKQFFTEFDDTLTQSLNIDPLGMTMIWSRLGQDIFHNRVSSISNDVRNYTLNLLHHYVIKRVVEAQTQLSRGLQAVYGHTDTLAFKQACLIYLENLFVFSMLEAEEQQQVSVQTQGILGTSKARLLISSGAPTQPLKFTREQSGQLLVRQLTLGVSGRYKTPFTEMLFFDKEYRYHQPQSAVSWEKASNFFQENEELNGLANALFEHLQEVIKQDAKVPAILWQDVSKPIKQAYAQQFATPAVVGKQSKAFWLNVTELDQNAAGSLYEIINTQTDETGSAQPFFEQAIENENNAFEKQKLVDICHVEPLLAECELLFSVLMSQRVQTEEEVYQRYLGLERNVNSIIHLARELQHDIDIKAKFSGVAKKRYEALLALAQLDNTDSQANMTLLVDALLKYHCAIMNQRGQSPWVERDSQGDYRCHIKSRTLPTAAQRPYKTWFNRYYLDQFSQLIRGLEGKSND</sequence>
<reference evidence="1 2" key="1">
    <citation type="submission" date="2015-05" db="EMBL/GenBank/DDBJ databases">
        <title>Photobacterium galathea sp. nov.</title>
        <authorList>
            <person name="Machado H."/>
            <person name="Gram L."/>
        </authorList>
    </citation>
    <scope>NUCLEOTIDE SEQUENCE [LARGE SCALE GENOMIC DNA]</scope>
    <source>
        <strain evidence="1 2">DSM 25995</strain>
    </source>
</reference>
<keyword evidence="2" id="KW-1185">Reference proteome</keyword>
<dbReference type="PATRIC" id="fig|754436.4.peg.2212"/>
<dbReference type="OrthoDB" id="7604978at2"/>
<gene>
    <name evidence="1" type="ORF">ABT58_10430</name>
</gene>
<organism evidence="1 2">
    <name type="scientific">Photobacterium aphoticum</name>
    <dbReference type="NCBI Taxonomy" id="754436"/>
    <lineage>
        <taxon>Bacteria</taxon>
        <taxon>Pseudomonadati</taxon>
        <taxon>Pseudomonadota</taxon>
        <taxon>Gammaproteobacteria</taxon>
        <taxon>Vibrionales</taxon>
        <taxon>Vibrionaceae</taxon>
        <taxon>Photobacterium</taxon>
    </lineage>
</organism>
<proteinExistence type="predicted"/>
<dbReference type="RefSeq" id="WP_047874346.1">
    <property type="nucleotide sequence ID" value="NZ_BMYC01000017.1"/>
</dbReference>
<dbReference type="Proteomes" id="UP000036426">
    <property type="component" value="Unassembled WGS sequence"/>
</dbReference>
<dbReference type="EMBL" id="LDOV01000018">
    <property type="protein sequence ID" value="KLV00959.1"/>
    <property type="molecule type" value="Genomic_DNA"/>
</dbReference>
<comment type="caution">
    <text evidence="1">The sequence shown here is derived from an EMBL/GenBank/DDBJ whole genome shotgun (WGS) entry which is preliminary data.</text>
</comment>
<evidence type="ECO:0000313" key="1">
    <source>
        <dbReference type="EMBL" id="KLV00959.1"/>
    </source>
</evidence>
<protein>
    <submittedName>
        <fullName evidence="1">Uncharacterized protein</fullName>
    </submittedName>
</protein>
<accession>A0A0J1GNC1</accession>